<dbReference type="EMBL" id="CACRXK020002535">
    <property type="protein sequence ID" value="CAB3994770.1"/>
    <property type="molecule type" value="Genomic_DNA"/>
</dbReference>
<dbReference type="Pfam" id="PF24764">
    <property type="entry name" value="rva_4"/>
    <property type="match status" value="1"/>
</dbReference>
<dbReference type="InterPro" id="IPR036397">
    <property type="entry name" value="RNaseH_sf"/>
</dbReference>
<protein>
    <submittedName>
        <fullName evidence="1">PREDICTED: uncharacterized protein LOC107346750</fullName>
    </submittedName>
</protein>
<dbReference type="GO" id="GO:0015074">
    <property type="term" value="P:DNA integration"/>
    <property type="evidence" value="ECO:0007669"/>
    <property type="project" value="InterPro"/>
</dbReference>
<proteinExistence type="predicted"/>
<dbReference type="SUPFAM" id="SSF53098">
    <property type="entry name" value="Ribonuclease H-like"/>
    <property type="match status" value="1"/>
</dbReference>
<dbReference type="PANTHER" id="PTHR46791">
    <property type="entry name" value="EXPRESSED PROTEIN"/>
    <property type="match status" value="1"/>
</dbReference>
<dbReference type="GO" id="GO:0003676">
    <property type="term" value="F:nucleic acid binding"/>
    <property type="evidence" value="ECO:0007669"/>
    <property type="project" value="InterPro"/>
</dbReference>
<dbReference type="InterPro" id="IPR058913">
    <property type="entry name" value="Integrase_dom_put"/>
</dbReference>
<gene>
    <name evidence="1" type="ORF">PACLA_8A073941</name>
</gene>
<dbReference type="Gene3D" id="3.30.420.10">
    <property type="entry name" value="Ribonuclease H-like superfamily/Ribonuclease H"/>
    <property type="match status" value="1"/>
</dbReference>
<dbReference type="OrthoDB" id="5982724at2759"/>
<dbReference type="AlphaFoldDB" id="A0A6S7HFN1"/>
<dbReference type="PROSITE" id="PS50994">
    <property type="entry name" value="INTEGRASE"/>
    <property type="match status" value="1"/>
</dbReference>
<dbReference type="InterPro" id="IPR012337">
    <property type="entry name" value="RNaseH-like_sf"/>
</dbReference>
<dbReference type="PANTHER" id="PTHR46791:SF5">
    <property type="entry name" value="CLR5 DOMAIN-CONTAINING PROTEIN-RELATED"/>
    <property type="match status" value="1"/>
</dbReference>
<accession>A0A6S7HFN1</accession>
<dbReference type="Proteomes" id="UP001152795">
    <property type="component" value="Unassembled WGS sequence"/>
</dbReference>
<organism evidence="1 2">
    <name type="scientific">Paramuricea clavata</name>
    <name type="common">Red gorgonian</name>
    <name type="synonym">Violescent sea-whip</name>
    <dbReference type="NCBI Taxonomy" id="317549"/>
    <lineage>
        <taxon>Eukaryota</taxon>
        <taxon>Metazoa</taxon>
        <taxon>Cnidaria</taxon>
        <taxon>Anthozoa</taxon>
        <taxon>Octocorallia</taxon>
        <taxon>Malacalcyonacea</taxon>
        <taxon>Plexauridae</taxon>
        <taxon>Paramuricea</taxon>
    </lineage>
</organism>
<comment type="caution">
    <text evidence="1">The sequence shown here is derived from an EMBL/GenBank/DDBJ whole genome shotgun (WGS) entry which is preliminary data.</text>
</comment>
<keyword evidence="2" id="KW-1185">Reference proteome</keyword>
<name>A0A6S7HFN1_PARCT</name>
<evidence type="ECO:0000313" key="2">
    <source>
        <dbReference type="Proteomes" id="UP001152795"/>
    </source>
</evidence>
<reference evidence="1" key="1">
    <citation type="submission" date="2020-04" db="EMBL/GenBank/DDBJ databases">
        <authorList>
            <person name="Alioto T."/>
            <person name="Alioto T."/>
            <person name="Gomez Garrido J."/>
        </authorList>
    </citation>
    <scope>NUCLEOTIDE SEQUENCE</scope>
    <source>
        <strain evidence="1">A484AB</strain>
    </source>
</reference>
<dbReference type="InterPro" id="IPR001584">
    <property type="entry name" value="Integrase_cat-core"/>
</dbReference>
<evidence type="ECO:0000313" key="1">
    <source>
        <dbReference type="EMBL" id="CAB3994770.1"/>
    </source>
</evidence>
<sequence>MAEQQVVEFIRGTLLRLIRQIENSSGGIDNLDGISYRLDWLYNSMARYFGGQGQDVDEQVITLVGNTNDILRQNVQNVSHSYSVARVSTGGRGRPKLNIPQDQLQFLVERGFTIPEISRMLSTSVRTIERRLHDFGLSATENYSHIDDESLDRIIQEILRDFPSFGYRRMTGALTSRGIKVQQVRIREAMRRVNPEGVLLRALAINTVNRRKYQVYGPLALWHVDGNHKLIRWRIVIHGGIDGYSRMIVFLKANPNNTAATVFGVFVRAVERFGLPSRVRTDKGGENVDIARYMLSHPLRGPDRGSHLTGRSVHNQRIERLWRDVFYGCTHTFYTLFGCMEDCGILDPSNEAHLYALHYVFLPRINKQLTEFVNAHARAPTSHLSSFGFQDF</sequence>